<feature type="domain" description="E2 binding" evidence="11">
    <location>
        <begin position="356"/>
        <end position="439"/>
    </location>
</feature>
<keyword evidence="13" id="KW-1185">Reference proteome</keyword>
<dbReference type="GO" id="GO:0005737">
    <property type="term" value="C:cytoplasm"/>
    <property type="evidence" value="ECO:0007669"/>
    <property type="project" value="TreeGrafter"/>
</dbReference>
<dbReference type="FunCoup" id="A0A0D1ZYP7">
    <property type="interactions" value="1196"/>
</dbReference>
<dbReference type="Pfam" id="PF08825">
    <property type="entry name" value="E2_bind"/>
    <property type="match status" value="1"/>
</dbReference>
<dbReference type="Proteomes" id="UP000053259">
    <property type="component" value="Unassembled WGS sequence"/>
</dbReference>
<dbReference type="FunFam" id="3.10.290.20:FF:000003">
    <property type="entry name" value="Ubiquitin-activating enzyme E1 C"/>
    <property type="match status" value="1"/>
</dbReference>
<dbReference type="SUPFAM" id="SSF69572">
    <property type="entry name" value="Activating enzymes of the ubiquitin-like proteins"/>
    <property type="match status" value="1"/>
</dbReference>
<evidence type="ECO:0000256" key="1">
    <source>
        <dbReference type="ARBA" id="ARBA00005032"/>
    </source>
</evidence>
<comment type="catalytic activity">
    <reaction evidence="9 10">
        <text>ATP + [NEDD8 protein] + [E1 NEDD8-activating enzyme]-L-cysteine = AMP + diphosphate + [E1 NEDD8-activating enzyme]-S-[NEDD8 protein]-yl-L-cysteine.</text>
        <dbReference type="EC" id="6.2.1.64"/>
    </reaction>
</comment>
<keyword evidence="4 10" id="KW-0436">Ligase</keyword>
<dbReference type="Gene3D" id="3.10.290.20">
    <property type="entry name" value="Ubiquitin-like 2 activating enzyme e1b. Chain: B, domain 3"/>
    <property type="match status" value="1"/>
</dbReference>
<gene>
    <name evidence="12" type="ORF">PV09_08834</name>
</gene>
<dbReference type="GeneID" id="27316807"/>
<evidence type="ECO:0000313" key="12">
    <source>
        <dbReference type="EMBL" id="KIV99532.1"/>
    </source>
</evidence>
<dbReference type="GO" id="GO:0005524">
    <property type="term" value="F:ATP binding"/>
    <property type="evidence" value="ECO:0007669"/>
    <property type="project" value="UniProtKB-UniRule"/>
</dbReference>
<dbReference type="AlphaFoldDB" id="A0A0D1ZYP7"/>
<dbReference type="GO" id="GO:0005634">
    <property type="term" value="C:nucleus"/>
    <property type="evidence" value="ECO:0007669"/>
    <property type="project" value="TreeGrafter"/>
</dbReference>
<dbReference type="InterPro" id="IPR014929">
    <property type="entry name" value="E2-binding"/>
</dbReference>
<evidence type="ECO:0000256" key="6">
    <source>
        <dbReference type="ARBA" id="ARBA00022786"/>
    </source>
</evidence>
<evidence type="ECO:0000256" key="10">
    <source>
        <dbReference type="RuleBase" id="RU368009"/>
    </source>
</evidence>
<evidence type="ECO:0000256" key="9">
    <source>
        <dbReference type="ARBA" id="ARBA00024626"/>
    </source>
</evidence>
<dbReference type="OrthoDB" id="10255449at2759"/>
<dbReference type="InterPro" id="IPR023318">
    <property type="entry name" value="Ub_act_enz_dom_a_sf"/>
</dbReference>
<reference evidence="12 13" key="1">
    <citation type="submission" date="2015-01" db="EMBL/GenBank/DDBJ databases">
        <title>The Genome Sequence of Ochroconis gallopava CBS43764.</title>
        <authorList>
            <consortium name="The Broad Institute Genomics Platform"/>
            <person name="Cuomo C."/>
            <person name="de Hoog S."/>
            <person name="Gorbushina A."/>
            <person name="Stielow B."/>
            <person name="Teixiera M."/>
            <person name="Abouelleil A."/>
            <person name="Chapman S.B."/>
            <person name="Priest M."/>
            <person name="Young S.K."/>
            <person name="Wortman J."/>
            <person name="Nusbaum C."/>
            <person name="Birren B."/>
        </authorList>
    </citation>
    <scope>NUCLEOTIDE SEQUENCE [LARGE SCALE GENOMIC DNA]</scope>
    <source>
        <strain evidence="12 13">CBS 43764</strain>
    </source>
</reference>
<organism evidence="12 13">
    <name type="scientific">Verruconis gallopava</name>
    <dbReference type="NCBI Taxonomy" id="253628"/>
    <lineage>
        <taxon>Eukaryota</taxon>
        <taxon>Fungi</taxon>
        <taxon>Dikarya</taxon>
        <taxon>Ascomycota</taxon>
        <taxon>Pezizomycotina</taxon>
        <taxon>Dothideomycetes</taxon>
        <taxon>Pleosporomycetidae</taxon>
        <taxon>Venturiales</taxon>
        <taxon>Sympoventuriaceae</taxon>
        <taxon>Verruconis</taxon>
    </lineage>
</organism>
<dbReference type="RefSeq" id="XP_016209402.1">
    <property type="nucleotide sequence ID" value="XM_016362794.1"/>
</dbReference>
<dbReference type="PANTHER" id="PTHR10953">
    <property type="entry name" value="UBIQUITIN-ACTIVATING ENZYME E1"/>
    <property type="match status" value="1"/>
</dbReference>
<name>A0A0D1ZYP7_9PEZI</name>
<dbReference type="GO" id="GO:0019781">
    <property type="term" value="F:NEDD8 activating enzyme activity"/>
    <property type="evidence" value="ECO:0007669"/>
    <property type="project" value="UniProtKB-UniRule"/>
</dbReference>
<dbReference type="InterPro" id="IPR030468">
    <property type="entry name" value="Uba3_N"/>
</dbReference>
<dbReference type="VEuPathDB" id="FungiDB:PV09_08834"/>
<keyword evidence="5 10" id="KW-0547">Nucleotide-binding</keyword>
<dbReference type="InterPro" id="IPR035985">
    <property type="entry name" value="Ubiquitin-activating_enz"/>
</dbReference>
<sequence length="439" mass="48733">MAAAAVAGESALISGVDGARKRWKYLDNILLRRGPFVDEEATLGQGSVDMLSTQKVLVIGAGGLGCEILKNLALSGFKDIHVIDMDTIDVSNLNRQFLFRQADVGRPKAEVAAEFVQKRVKGVTITPYCGKIQDKDEDYYMQFNMVICGLDSIEARRWINATLVGMVDMENPESLKPLIDGGTEGFKGQARVILPTMTSCIECQLDMHAPRAAVPLCTLATIPRQPQHCIEWAHIIAWDEERKDMTLDTDDPEHITWLYQKALKRAEEYNIQGVTYSMTQGVVKNIIPAIASTNAIIAASCCNEAFKLATATNPFLGTPGTNNYMMYTGDDSVYTYTFEHLKKDDCPVCGNLAKPLEVDANMTLGDLVDSFAERPEAQLKRPSVRSEAKTLYMQFPPGLEESTRPNLKKKLSELVTNKEEIIVTDPAFTTSFRFIVHFK</sequence>
<evidence type="ECO:0000256" key="3">
    <source>
        <dbReference type="ARBA" id="ARBA00015203"/>
    </source>
</evidence>
<keyword evidence="6 10" id="KW-0833">Ubl conjugation pathway</keyword>
<dbReference type="HOGENOM" id="CLU_013325_13_1_1"/>
<dbReference type="FunFam" id="1.10.10.520:FF:000001">
    <property type="entry name" value="NEDD8-activating enzyme E1 catalytic subunit"/>
    <property type="match status" value="1"/>
</dbReference>
<proteinExistence type="inferred from homology"/>
<dbReference type="Gene3D" id="1.10.10.520">
    <property type="entry name" value="Ubiquitin activating enzymes (Uba3). Chain: B, domain 2"/>
    <property type="match status" value="1"/>
</dbReference>
<keyword evidence="7 10" id="KW-0067">ATP-binding</keyword>
<dbReference type="SMART" id="SM01181">
    <property type="entry name" value="E2_bind"/>
    <property type="match status" value="1"/>
</dbReference>
<comment type="similarity">
    <text evidence="2 10">Belongs to the ubiquitin-activating E1 family. UBA3 subfamily.</text>
</comment>
<dbReference type="UniPathway" id="UPA00885"/>
<dbReference type="STRING" id="253628.A0A0D1ZYP7"/>
<dbReference type="EMBL" id="KN847576">
    <property type="protein sequence ID" value="KIV99532.1"/>
    <property type="molecule type" value="Genomic_DNA"/>
</dbReference>
<dbReference type="GO" id="GO:0045116">
    <property type="term" value="P:protein neddylation"/>
    <property type="evidence" value="ECO:0007669"/>
    <property type="project" value="UniProtKB-UniRule"/>
</dbReference>
<protein>
    <recommendedName>
        <fullName evidence="3 10">NEDD8-activating enzyme E1 catalytic subunit</fullName>
        <ecNumber evidence="8 10">6.2.1.64</ecNumber>
    </recommendedName>
</protein>
<evidence type="ECO:0000256" key="8">
    <source>
        <dbReference type="ARBA" id="ARBA00023624"/>
    </source>
</evidence>
<dbReference type="CDD" id="cd01488">
    <property type="entry name" value="Uba3_RUB"/>
    <property type="match status" value="1"/>
</dbReference>
<dbReference type="EC" id="6.2.1.64" evidence="8 10"/>
<dbReference type="PANTHER" id="PTHR10953:SF6">
    <property type="entry name" value="NEDD8-ACTIVATING ENZYME E1 CATALYTIC SUBUNIT"/>
    <property type="match status" value="1"/>
</dbReference>
<dbReference type="InterPro" id="IPR000594">
    <property type="entry name" value="ThiF_NAD_FAD-bd"/>
</dbReference>
<comment type="function">
    <text evidence="10">Catalytic subunit of the dimeric E1 enzyme, which activates NEDD8.</text>
</comment>
<dbReference type="InParanoid" id="A0A0D1ZYP7"/>
<evidence type="ECO:0000256" key="5">
    <source>
        <dbReference type="ARBA" id="ARBA00022741"/>
    </source>
</evidence>
<comment type="pathway">
    <text evidence="1 10">Protein modification; protein neddylation.</text>
</comment>
<dbReference type="Gene3D" id="3.40.50.720">
    <property type="entry name" value="NAD(P)-binding Rossmann-like Domain"/>
    <property type="match status" value="1"/>
</dbReference>
<dbReference type="Pfam" id="PF00899">
    <property type="entry name" value="ThiF"/>
    <property type="match status" value="1"/>
</dbReference>
<dbReference type="InterPro" id="IPR045886">
    <property type="entry name" value="ThiF/MoeB/HesA"/>
</dbReference>
<evidence type="ECO:0000313" key="13">
    <source>
        <dbReference type="Proteomes" id="UP000053259"/>
    </source>
</evidence>
<accession>A0A0D1ZYP7</accession>
<evidence type="ECO:0000256" key="7">
    <source>
        <dbReference type="ARBA" id="ARBA00022840"/>
    </source>
</evidence>
<evidence type="ECO:0000256" key="2">
    <source>
        <dbReference type="ARBA" id="ARBA00006310"/>
    </source>
</evidence>
<evidence type="ECO:0000259" key="11">
    <source>
        <dbReference type="SMART" id="SM01181"/>
    </source>
</evidence>
<evidence type="ECO:0000256" key="4">
    <source>
        <dbReference type="ARBA" id="ARBA00022598"/>
    </source>
</evidence>